<evidence type="ECO:0000313" key="3">
    <source>
        <dbReference type="Proteomes" id="UP001167796"/>
    </source>
</evidence>
<comment type="caution">
    <text evidence="2">The sequence shown here is derived from an EMBL/GenBank/DDBJ whole genome shotgun (WGS) entry which is preliminary data.</text>
</comment>
<feature type="region of interest" description="Disordered" evidence="1">
    <location>
        <begin position="215"/>
        <end position="239"/>
    </location>
</feature>
<organism evidence="2 3">
    <name type="scientific">Hymenobacter mellowenesis</name>
    <dbReference type="NCBI Taxonomy" id="3063995"/>
    <lineage>
        <taxon>Bacteria</taxon>
        <taxon>Pseudomonadati</taxon>
        <taxon>Bacteroidota</taxon>
        <taxon>Cytophagia</taxon>
        <taxon>Cytophagales</taxon>
        <taxon>Hymenobacteraceae</taxon>
        <taxon>Hymenobacter</taxon>
    </lineage>
</organism>
<protein>
    <submittedName>
        <fullName evidence="2">Uncharacterized protein</fullName>
    </submittedName>
</protein>
<gene>
    <name evidence="2" type="ORF">Q5H92_09040</name>
</gene>
<dbReference type="EMBL" id="JAUQSX010000004">
    <property type="protein sequence ID" value="MDO7846500.1"/>
    <property type="molecule type" value="Genomic_DNA"/>
</dbReference>
<evidence type="ECO:0000256" key="1">
    <source>
        <dbReference type="SAM" id="MobiDB-lite"/>
    </source>
</evidence>
<dbReference type="RefSeq" id="WP_305011188.1">
    <property type="nucleotide sequence ID" value="NZ_JAUQSX010000004.1"/>
</dbReference>
<reference evidence="2" key="1">
    <citation type="submission" date="2023-07" db="EMBL/GenBank/DDBJ databases">
        <authorList>
            <person name="Kim M.K."/>
        </authorList>
    </citation>
    <scope>NUCLEOTIDE SEQUENCE</scope>
    <source>
        <strain evidence="2">M29</strain>
    </source>
</reference>
<sequence>MSLPFNFRISELLPLARLFRASYVRDHAAFADLLPEDYKPKFLAEYDAAVQNVEKATRSSVAVAERQIITARIAAQLESLPQLLNRLEARLRRAENLTVSAKKFGIEPVRRDRNNDEHEGLTESLRTLLQNIDANEAALLAKGQTRSEIDFMQGIYDDLVADNTAQGSSLSDQRLLMAANVQLFRALYKPMKQLMDDGKSLYKGSDKTKLKDYTLRNVRQQVRQEQGGGDDVAKGTKAA</sequence>
<proteinExistence type="predicted"/>
<dbReference type="Proteomes" id="UP001167796">
    <property type="component" value="Unassembled WGS sequence"/>
</dbReference>
<name>A0ABT9ABE0_9BACT</name>
<accession>A0ABT9ABE0</accession>
<evidence type="ECO:0000313" key="2">
    <source>
        <dbReference type="EMBL" id="MDO7846500.1"/>
    </source>
</evidence>
<keyword evidence="3" id="KW-1185">Reference proteome</keyword>